<keyword evidence="1" id="KW-0812">Transmembrane</keyword>
<evidence type="ECO:0000313" key="3">
    <source>
        <dbReference type="Proteomes" id="UP000005714"/>
    </source>
</evidence>
<dbReference type="AlphaFoldDB" id="D4YLI2"/>
<keyword evidence="1" id="KW-0472">Membrane</keyword>
<dbReference type="eggNOG" id="ENOG5031XBR">
    <property type="taxonomic scope" value="Bacteria"/>
</dbReference>
<sequence length="182" mass="18685">MRLAGKIIFFVGIIGFVLVLGGAILMGVFSFGKIASTTDSLKRFSATTSIDHDGESNLTVYARSSGAAASVSTDCTVEGPGGEAMYKGGSSGYWSSGSDEKWHYAGSFEAKTAGKYTVTCGGALSDEQLMVGPPVGIGSIFGLTGSILIGVFGGFGFAGLTILGLILWLVGRNKQKKQAGFA</sequence>
<keyword evidence="1" id="KW-1133">Transmembrane helix</keyword>
<dbReference type="OrthoDB" id="4870064at2"/>
<evidence type="ECO:0000313" key="2">
    <source>
        <dbReference type="EMBL" id="EFG47899.1"/>
    </source>
</evidence>
<protein>
    <submittedName>
        <fullName evidence="2">Uncharacterized protein</fullName>
    </submittedName>
</protein>
<comment type="caution">
    <text evidence="2">The sequence shown here is derived from an EMBL/GenBank/DDBJ whole genome shotgun (WGS) entry which is preliminary data.</text>
</comment>
<feature type="transmembrane region" description="Helical" evidence="1">
    <location>
        <begin position="140"/>
        <end position="170"/>
    </location>
</feature>
<organism evidence="2 3">
    <name type="scientific">Brevibacterium mcbrellneri ATCC 49030</name>
    <dbReference type="NCBI Taxonomy" id="585530"/>
    <lineage>
        <taxon>Bacteria</taxon>
        <taxon>Bacillati</taxon>
        <taxon>Actinomycetota</taxon>
        <taxon>Actinomycetes</taxon>
        <taxon>Micrococcales</taxon>
        <taxon>Brevibacteriaceae</taxon>
        <taxon>Brevibacterium</taxon>
    </lineage>
</organism>
<dbReference type="STRING" id="585530.HMPREF0183_0792"/>
<evidence type="ECO:0000256" key="1">
    <source>
        <dbReference type="SAM" id="Phobius"/>
    </source>
</evidence>
<accession>D4YLI2</accession>
<proteinExistence type="predicted"/>
<dbReference type="RefSeq" id="WP_005882971.1">
    <property type="nucleotide sequence ID" value="NZ_ADNU01000022.1"/>
</dbReference>
<dbReference type="EMBL" id="ADNU01000022">
    <property type="protein sequence ID" value="EFG47899.1"/>
    <property type="molecule type" value="Genomic_DNA"/>
</dbReference>
<dbReference type="Proteomes" id="UP000005714">
    <property type="component" value="Unassembled WGS sequence"/>
</dbReference>
<feature type="transmembrane region" description="Helical" evidence="1">
    <location>
        <begin position="7"/>
        <end position="31"/>
    </location>
</feature>
<name>D4YLI2_9MICO</name>
<reference evidence="2 3" key="1">
    <citation type="submission" date="2010-04" db="EMBL/GenBank/DDBJ databases">
        <authorList>
            <person name="Qin X."/>
            <person name="Bachman B."/>
            <person name="Battles P."/>
            <person name="Bell A."/>
            <person name="Bess C."/>
            <person name="Bickham C."/>
            <person name="Chaboub L."/>
            <person name="Chen D."/>
            <person name="Coyle M."/>
            <person name="Deiros D.R."/>
            <person name="Dinh H."/>
            <person name="Forbes L."/>
            <person name="Fowler G."/>
            <person name="Francisco L."/>
            <person name="Fu Q."/>
            <person name="Gubbala S."/>
            <person name="Hale W."/>
            <person name="Han Y."/>
            <person name="Hemphill L."/>
            <person name="Highlander S.K."/>
            <person name="Hirani K."/>
            <person name="Hogues M."/>
            <person name="Jackson L."/>
            <person name="Jakkamsetti A."/>
            <person name="Javaid M."/>
            <person name="Jiang H."/>
            <person name="Korchina V."/>
            <person name="Kovar C."/>
            <person name="Lara F."/>
            <person name="Lee S."/>
            <person name="Mata R."/>
            <person name="Mathew T."/>
            <person name="Moen C."/>
            <person name="Morales K."/>
            <person name="Munidasa M."/>
            <person name="Nazareth L."/>
            <person name="Ngo R."/>
            <person name="Nguyen L."/>
            <person name="Okwuonu G."/>
            <person name="Ongeri F."/>
            <person name="Patil S."/>
            <person name="Petrosino J."/>
            <person name="Pham C."/>
            <person name="Pham P."/>
            <person name="Pu L.-L."/>
            <person name="Puazo M."/>
            <person name="Raj R."/>
            <person name="Reid J."/>
            <person name="Rouhana J."/>
            <person name="Saada N."/>
            <person name="Shang Y."/>
            <person name="Simmons D."/>
            <person name="Thornton R."/>
            <person name="Warren J."/>
            <person name="Weissenberger G."/>
            <person name="Zhang J."/>
            <person name="Zhang L."/>
            <person name="Zhou C."/>
            <person name="Zhu D."/>
            <person name="Muzny D."/>
            <person name="Worley K."/>
            <person name="Gibbs R."/>
        </authorList>
    </citation>
    <scope>NUCLEOTIDE SEQUENCE [LARGE SCALE GENOMIC DNA]</scope>
    <source>
        <strain evidence="2 3">ATCC 49030</strain>
    </source>
</reference>
<gene>
    <name evidence="2" type="ORF">HMPREF0183_0792</name>
</gene>
<keyword evidence="3" id="KW-1185">Reference proteome</keyword>